<dbReference type="EMBL" id="JAGTUU010000006">
    <property type="protein sequence ID" value="MBS0125390.1"/>
    <property type="molecule type" value="Genomic_DNA"/>
</dbReference>
<evidence type="ECO:0000313" key="4">
    <source>
        <dbReference type="EMBL" id="MBS0125390.1"/>
    </source>
</evidence>
<evidence type="ECO:0000256" key="1">
    <source>
        <dbReference type="ARBA" id="ARBA00022614"/>
    </source>
</evidence>
<reference evidence="4" key="1">
    <citation type="submission" date="2021-04" db="EMBL/GenBank/DDBJ databases">
        <authorList>
            <person name="Yoon J."/>
        </authorList>
    </citation>
    <scope>NUCLEOTIDE SEQUENCE</scope>
    <source>
        <strain evidence="4">KMU-90</strain>
    </source>
</reference>
<dbReference type="Pfam" id="PF13855">
    <property type="entry name" value="LRR_8"/>
    <property type="match status" value="2"/>
</dbReference>
<dbReference type="InterPro" id="IPR001611">
    <property type="entry name" value="Leu-rich_rpt"/>
</dbReference>
<dbReference type="Pfam" id="PF12799">
    <property type="entry name" value="LRR_4"/>
    <property type="match status" value="1"/>
</dbReference>
<comment type="caution">
    <text evidence="4">The sequence shown here is derived from an EMBL/GenBank/DDBJ whole genome shotgun (WGS) entry which is preliminary data.</text>
</comment>
<dbReference type="InterPro" id="IPR003591">
    <property type="entry name" value="Leu-rich_rpt_typical-subtyp"/>
</dbReference>
<dbReference type="SUPFAM" id="SSF52058">
    <property type="entry name" value="L domain-like"/>
    <property type="match status" value="2"/>
</dbReference>
<dbReference type="PANTHER" id="PTHR46652">
    <property type="entry name" value="LEUCINE-RICH REPEAT AND IQ DOMAIN-CONTAINING PROTEIN 1-RELATED"/>
    <property type="match status" value="1"/>
</dbReference>
<dbReference type="AlphaFoldDB" id="A0A8J7WD49"/>
<dbReference type="PANTHER" id="PTHR46652:SF3">
    <property type="entry name" value="LEUCINE-RICH REPEAT-CONTAINING PROTEIN 9"/>
    <property type="match status" value="1"/>
</dbReference>
<dbReference type="Proteomes" id="UP000681356">
    <property type="component" value="Unassembled WGS sequence"/>
</dbReference>
<keyword evidence="3" id="KW-0732">Signal</keyword>
<organism evidence="4 5">
    <name type="scientific">Thetidibacter halocola</name>
    <dbReference type="NCBI Taxonomy" id="2827239"/>
    <lineage>
        <taxon>Bacteria</taxon>
        <taxon>Pseudomonadati</taxon>
        <taxon>Pseudomonadota</taxon>
        <taxon>Alphaproteobacteria</taxon>
        <taxon>Rhodobacterales</taxon>
        <taxon>Roseobacteraceae</taxon>
        <taxon>Thetidibacter</taxon>
    </lineage>
</organism>
<name>A0A8J7WD49_9RHOB</name>
<sequence>MQNATLKRLLFLLAAVVLAAVAGRPAVAQTEVFLVNDPAITDGRLHYPVLISDGRGYRIRCQSPSVEEDVIRGLGFLTVPGQILDPTDPRIVDARMHENPLLCPQSADFPMQLFVATTSEGSQYFLQIAEDFGSAEFTGRIYQPGCLGLVEALNVDLASAVELDPRPLFPNKTHKIVCRSGDPVTDPVPKDFTAWCTSQSLSDEQEATVRAVLDATPEGASAIGNLAACQQATAFLASITTLNLDESGASDLGPLSVLTGLQNLSLSNNGATLVNVGPLADLSELRFLDLSRNAIRNVTGLAPLVNLSSLNLAENDISDIRQLSSLTGLGVLDLSGNTVGDLSPLEFMTTLATLSLAENGLTGGQLAPLAALGSLEALDLSDNAIEDFSILAAFSSAVSIDLTGNPGVGSASASFLDICVLFRDEPSPLGHTIRQMLIDSETCQAAANRLNSVSSVDLSARSISDLQPLTTLKHLTQLNLSGNAITNVGPLSQLTALTSLDLATNSITDIKPIAPLVNLTAFSAAGNPVNIDDYLSACLMRNEPDFLTPAQSAEVQALLDESFGTGCLASNTHLGGVPSIDLADRGLTTLQYVPVLKEARLVKLDNNQIRDVRILAELPRLVDLRLKDTLVDDNAGLETLTRLTNLDLSDTPVERLNFLVLLRQLEHLNIRNTQVRNIRQLANLSTLRTVTLWGLDITYFNVRDYCLVHRFTAGMLGPVRATMDAVIAQANADNVDTDDCVAVEDWAAALTDLNLNRKSISALDPLRHFTSLQELLLFDNNISDITPIANLRHLINLSLGSNKLTQVPQVNASGLKTLYLSNNRIVQTHALTSYPGLQKLNLSDNLIQQTSHIVPLSQLTYLNLMNNKIADVGNAMAVIGRSPYLKGNPVCSLNHGIPVLAGACTRLHLITEHIVIDGLLNNRLINRDFIIVPNP</sequence>
<feature type="chain" id="PRO_5035274628" evidence="3">
    <location>
        <begin position="29"/>
        <end position="935"/>
    </location>
</feature>
<dbReference type="Gene3D" id="3.80.10.10">
    <property type="entry name" value="Ribonuclease Inhibitor"/>
    <property type="match status" value="4"/>
</dbReference>
<evidence type="ECO:0000313" key="5">
    <source>
        <dbReference type="Proteomes" id="UP000681356"/>
    </source>
</evidence>
<evidence type="ECO:0000256" key="3">
    <source>
        <dbReference type="SAM" id="SignalP"/>
    </source>
</evidence>
<protein>
    <submittedName>
        <fullName evidence="4">Leucine-rich repeat domain-containing protein</fullName>
    </submittedName>
</protein>
<keyword evidence="1" id="KW-0433">Leucine-rich repeat</keyword>
<dbReference type="SMART" id="SM00365">
    <property type="entry name" value="LRR_SD22"/>
    <property type="match status" value="9"/>
</dbReference>
<keyword evidence="2" id="KW-0677">Repeat</keyword>
<dbReference type="InterPro" id="IPR032675">
    <property type="entry name" value="LRR_dom_sf"/>
</dbReference>
<evidence type="ECO:0000256" key="2">
    <source>
        <dbReference type="ARBA" id="ARBA00022737"/>
    </source>
</evidence>
<accession>A0A8J7WD49</accession>
<dbReference type="RefSeq" id="WP_212537365.1">
    <property type="nucleotide sequence ID" value="NZ_JAGTUU010000006.1"/>
</dbReference>
<dbReference type="InterPro" id="IPR050836">
    <property type="entry name" value="SDS22/Internalin_LRR"/>
</dbReference>
<gene>
    <name evidence="4" type="ORF">KB874_14965</name>
</gene>
<keyword evidence="5" id="KW-1185">Reference proteome</keyword>
<dbReference type="PROSITE" id="PS51450">
    <property type="entry name" value="LRR"/>
    <property type="match status" value="9"/>
</dbReference>
<feature type="signal peptide" evidence="3">
    <location>
        <begin position="1"/>
        <end position="28"/>
    </location>
</feature>
<dbReference type="InterPro" id="IPR025875">
    <property type="entry name" value="Leu-rich_rpt_4"/>
</dbReference>
<proteinExistence type="predicted"/>
<dbReference type="SMART" id="SM00369">
    <property type="entry name" value="LRR_TYP"/>
    <property type="match status" value="9"/>
</dbReference>